<reference evidence="2" key="1">
    <citation type="journal article" date="2020" name="Fungal Divers.">
        <title>Resolving the Mortierellaceae phylogeny through synthesis of multi-gene phylogenetics and phylogenomics.</title>
        <authorList>
            <person name="Vandepol N."/>
            <person name="Liber J."/>
            <person name="Desiro A."/>
            <person name="Na H."/>
            <person name="Kennedy M."/>
            <person name="Barry K."/>
            <person name="Grigoriev I.V."/>
            <person name="Miller A.N."/>
            <person name="O'Donnell K."/>
            <person name="Stajich J.E."/>
            <person name="Bonito G."/>
        </authorList>
    </citation>
    <scope>NUCLEOTIDE SEQUENCE</scope>
    <source>
        <strain evidence="2">KOD948</strain>
    </source>
</reference>
<accession>A0A9P6PSE0</accession>
<dbReference type="OrthoDB" id="2440475at2759"/>
<evidence type="ECO:0000256" key="1">
    <source>
        <dbReference type="SAM" id="SignalP"/>
    </source>
</evidence>
<name>A0A9P6PSE0_9FUNG</name>
<evidence type="ECO:0000313" key="2">
    <source>
        <dbReference type="EMBL" id="KAG0253065.1"/>
    </source>
</evidence>
<feature type="chain" id="PRO_5040419499" evidence="1">
    <location>
        <begin position="34"/>
        <end position="164"/>
    </location>
</feature>
<dbReference type="Proteomes" id="UP000726737">
    <property type="component" value="Unassembled WGS sequence"/>
</dbReference>
<keyword evidence="3" id="KW-1185">Reference proteome</keyword>
<feature type="signal peptide" evidence="1">
    <location>
        <begin position="1"/>
        <end position="33"/>
    </location>
</feature>
<proteinExistence type="predicted"/>
<organism evidence="2 3">
    <name type="scientific">Mortierella polycephala</name>
    <dbReference type="NCBI Taxonomy" id="41804"/>
    <lineage>
        <taxon>Eukaryota</taxon>
        <taxon>Fungi</taxon>
        <taxon>Fungi incertae sedis</taxon>
        <taxon>Mucoromycota</taxon>
        <taxon>Mortierellomycotina</taxon>
        <taxon>Mortierellomycetes</taxon>
        <taxon>Mortierellales</taxon>
        <taxon>Mortierellaceae</taxon>
        <taxon>Mortierella</taxon>
    </lineage>
</organism>
<dbReference type="EMBL" id="JAAAJA010000481">
    <property type="protein sequence ID" value="KAG0253065.1"/>
    <property type="molecule type" value="Genomic_DNA"/>
</dbReference>
<evidence type="ECO:0000313" key="3">
    <source>
        <dbReference type="Proteomes" id="UP000726737"/>
    </source>
</evidence>
<gene>
    <name evidence="2" type="ORF">BG011_006581</name>
</gene>
<dbReference type="AlphaFoldDB" id="A0A9P6PSE0"/>
<protein>
    <submittedName>
        <fullName evidence="2">Uncharacterized protein</fullName>
    </submittedName>
</protein>
<dbReference type="InterPro" id="IPR006311">
    <property type="entry name" value="TAT_signal"/>
</dbReference>
<keyword evidence="1" id="KW-0732">Signal</keyword>
<sequence length="164" mass="17864">MSTTASSNTSRRSFGLKACLMVAVAALAVVASAAPAAPAAVPEAFKALEDKCSSNFSFADYGDWAEGSCDQVSSNHLSTRADQHHFYSYKSGDSYIAVVEASWGTARSVTLSGSWSSIVNQPKRCSSGGEFCFDIYEDICIYYFSNKSWERYCGNWKSIDFWAS</sequence>
<comment type="caution">
    <text evidence="2">The sequence shown here is derived from an EMBL/GenBank/DDBJ whole genome shotgun (WGS) entry which is preliminary data.</text>
</comment>
<dbReference type="PROSITE" id="PS51318">
    <property type="entry name" value="TAT"/>
    <property type="match status" value="1"/>
</dbReference>